<dbReference type="GeneID" id="7833609"/>
<feature type="region of interest" description="Disordered" evidence="2">
    <location>
        <begin position="573"/>
        <end position="594"/>
    </location>
</feature>
<dbReference type="KEGG" id="tet:TTHERM_00646990"/>
<dbReference type="AlphaFoldDB" id="I7M4J3"/>
<gene>
    <name evidence="3" type="ORF">TTHERM_00646990</name>
</gene>
<feature type="coiled-coil region" evidence="1">
    <location>
        <begin position="73"/>
        <end position="100"/>
    </location>
</feature>
<feature type="region of interest" description="Disordered" evidence="2">
    <location>
        <begin position="395"/>
        <end position="418"/>
    </location>
</feature>
<name>I7M4J3_TETTS</name>
<reference evidence="4" key="1">
    <citation type="journal article" date="2006" name="PLoS Biol.">
        <title>Macronuclear genome sequence of the ciliate Tetrahymena thermophila, a model eukaryote.</title>
        <authorList>
            <person name="Eisen J.A."/>
            <person name="Coyne R.S."/>
            <person name="Wu M."/>
            <person name="Wu D."/>
            <person name="Thiagarajan M."/>
            <person name="Wortman J.R."/>
            <person name="Badger J.H."/>
            <person name="Ren Q."/>
            <person name="Amedeo P."/>
            <person name="Jones K.M."/>
            <person name="Tallon L.J."/>
            <person name="Delcher A.L."/>
            <person name="Salzberg S.L."/>
            <person name="Silva J.C."/>
            <person name="Haas B.J."/>
            <person name="Majoros W.H."/>
            <person name="Farzad M."/>
            <person name="Carlton J.M."/>
            <person name="Smith R.K. Jr."/>
            <person name="Garg J."/>
            <person name="Pearlman R.E."/>
            <person name="Karrer K.M."/>
            <person name="Sun L."/>
            <person name="Manning G."/>
            <person name="Elde N.C."/>
            <person name="Turkewitz A.P."/>
            <person name="Asai D.J."/>
            <person name="Wilkes D.E."/>
            <person name="Wang Y."/>
            <person name="Cai H."/>
            <person name="Collins K."/>
            <person name="Stewart B.A."/>
            <person name="Lee S.R."/>
            <person name="Wilamowska K."/>
            <person name="Weinberg Z."/>
            <person name="Ruzzo W.L."/>
            <person name="Wloga D."/>
            <person name="Gaertig J."/>
            <person name="Frankel J."/>
            <person name="Tsao C.-C."/>
            <person name="Gorovsky M.A."/>
            <person name="Keeling P.J."/>
            <person name="Waller R.F."/>
            <person name="Patron N.J."/>
            <person name="Cherry J.M."/>
            <person name="Stover N.A."/>
            <person name="Krieger C.J."/>
            <person name="del Toro C."/>
            <person name="Ryder H.F."/>
            <person name="Williamson S.C."/>
            <person name="Barbeau R.A."/>
            <person name="Hamilton E.P."/>
            <person name="Orias E."/>
        </authorList>
    </citation>
    <scope>NUCLEOTIDE SEQUENCE [LARGE SCALE GENOMIC DNA]</scope>
    <source>
        <strain evidence="4">SB210</strain>
    </source>
</reference>
<proteinExistence type="predicted"/>
<accession>I7M4J3</accession>
<organism evidence="3 4">
    <name type="scientific">Tetrahymena thermophila (strain SB210)</name>
    <dbReference type="NCBI Taxonomy" id="312017"/>
    <lineage>
        <taxon>Eukaryota</taxon>
        <taxon>Sar</taxon>
        <taxon>Alveolata</taxon>
        <taxon>Ciliophora</taxon>
        <taxon>Intramacronucleata</taxon>
        <taxon>Oligohymenophorea</taxon>
        <taxon>Hymenostomatida</taxon>
        <taxon>Tetrahymenina</taxon>
        <taxon>Tetrahymenidae</taxon>
        <taxon>Tetrahymena</taxon>
    </lineage>
</organism>
<evidence type="ECO:0000256" key="2">
    <source>
        <dbReference type="SAM" id="MobiDB-lite"/>
    </source>
</evidence>
<dbReference type="Proteomes" id="UP000009168">
    <property type="component" value="Unassembled WGS sequence"/>
</dbReference>
<evidence type="ECO:0000313" key="3">
    <source>
        <dbReference type="EMBL" id="EAS07166.2"/>
    </source>
</evidence>
<sequence>MSLCAFSQQFRSDRMKKSLHFSSSKTQTQDDELNKSQYQNEYINKFIQYISKSPLKQQKKHEDSQPSVILLKNINLKQKNLAEEQQSQNLQDQSQKKQKESSIIQDYIEMKKRQQILQIYMNEQTIMDSVQQKIINPTSKQKNYEETQKSFSDCKQNSKNQNIFQKTHNNSSQNIQLDNVDFYSSCRPVLTEQSSESFRYGNQPNKCLRSIQKYLHQSQQQVIPQDIELEIQKLNQKRNNQENSKNKLVDTSILFNNQALNHLIQPKSAVQSNTKEVKHFNQLLTTSTAAAPKFTFLEKQSTNPNLFKQKDNSQRNLFDIRQTQVLKDKQIINDLQISSSSQLNPTEMYSTQINQSFKTSFTRRNIRSYSQKTEEIPCKNQTMYLRPPYRRYNADQEESLHDSPLNESSIQNTKNTVQQTRKQTINKLVKYFNTIADFKQESLKQIKMNRIESRNFVFSQNNDDVIQSYAQIISKKQLNSSESEELNSIDTTSLNQNEQTFKTHRHNLDYSTELSPIITDFSIDKIDFKSNVLENMIDSTELIESNSTFTSCTVSPKIRPRYSIKNIENEEKEEEEIMKKQQRSSKKTIKTEDSANKRRKLLISSSLAAKDTQKQIKAEQLINSQIFINKSFLQSKVPKRKQKKTNIINQSLEVAADQTKKVVLKKKDNKIKLNPIEQKQNSYIIMPSQQNNNQNISSVLQILKTIS</sequence>
<dbReference type="EMBL" id="GG662245">
    <property type="protein sequence ID" value="EAS07166.2"/>
    <property type="molecule type" value="Genomic_DNA"/>
</dbReference>
<dbReference type="InParanoid" id="I7M4J3"/>
<evidence type="ECO:0000256" key="1">
    <source>
        <dbReference type="SAM" id="Coils"/>
    </source>
</evidence>
<feature type="compositionally biased region" description="Polar residues" evidence="2">
    <location>
        <begin position="405"/>
        <end position="418"/>
    </location>
</feature>
<keyword evidence="1" id="KW-0175">Coiled coil</keyword>
<keyword evidence="4" id="KW-1185">Reference proteome</keyword>
<protein>
    <submittedName>
        <fullName evidence="3">Uncharacterized protein</fullName>
    </submittedName>
</protein>
<evidence type="ECO:0000313" key="4">
    <source>
        <dbReference type="Proteomes" id="UP000009168"/>
    </source>
</evidence>
<dbReference type="RefSeq" id="XP_001027408.2">
    <property type="nucleotide sequence ID" value="XM_001027408.2"/>
</dbReference>